<dbReference type="EMBL" id="JBHZOL010000065">
    <property type="protein sequence ID" value="MFE4106446.1"/>
    <property type="molecule type" value="Genomic_DNA"/>
</dbReference>
<dbReference type="InterPro" id="IPR019657">
    <property type="entry name" value="ComFB"/>
</dbReference>
<evidence type="ECO:0000313" key="3">
    <source>
        <dbReference type="Proteomes" id="UP001600165"/>
    </source>
</evidence>
<sequence>MAVVPTAPKREYINVMEILVAEEVAQQLKKLPSRVSKYVKRAEVETYALNRLPALYASSEKGWEHQVEKAQGELRSKIVHAVRQAFAAVQIDPIRLSQPLNLQEEVDSQAILQAFRELLKQPDLSWEDVLKRIKSIIRAKTTAAQSPPPVDQPTTTWRPGTYGGEVAWRQRQPRSPRSPHSKPASYGWDDPHYRI</sequence>
<accession>A0ABW6IE43</accession>
<organism evidence="2 3">
    <name type="scientific">Almyronema epifaneia S1</name>
    <dbReference type="NCBI Taxonomy" id="2991925"/>
    <lineage>
        <taxon>Bacteria</taxon>
        <taxon>Bacillati</taxon>
        <taxon>Cyanobacteriota</taxon>
        <taxon>Cyanophyceae</taxon>
        <taxon>Nodosilineales</taxon>
        <taxon>Nodosilineaceae</taxon>
        <taxon>Almyronema</taxon>
        <taxon>Almyronema epifaneia</taxon>
    </lineage>
</organism>
<dbReference type="RefSeq" id="WP_377964207.1">
    <property type="nucleotide sequence ID" value="NZ_JBHZOL010000065.1"/>
</dbReference>
<feature type="region of interest" description="Disordered" evidence="1">
    <location>
        <begin position="140"/>
        <end position="195"/>
    </location>
</feature>
<reference evidence="2 3" key="1">
    <citation type="submission" date="2024-10" db="EMBL/GenBank/DDBJ databases">
        <authorList>
            <person name="Ratan Roy A."/>
            <person name="Morales Sandoval P.H."/>
            <person name="De Los Santos Villalobos S."/>
            <person name="Chakraborty S."/>
            <person name="Mukherjee J."/>
        </authorList>
    </citation>
    <scope>NUCLEOTIDE SEQUENCE [LARGE SCALE GENOMIC DNA]</scope>
    <source>
        <strain evidence="2 3">S1</strain>
    </source>
</reference>
<feature type="compositionally biased region" description="Basic residues" evidence="1">
    <location>
        <begin position="171"/>
        <end position="180"/>
    </location>
</feature>
<evidence type="ECO:0000313" key="2">
    <source>
        <dbReference type="EMBL" id="MFE4106446.1"/>
    </source>
</evidence>
<protein>
    <submittedName>
        <fullName evidence="2">Late competence development ComFB family protein</fullName>
    </submittedName>
</protein>
<keyword evidence="3" id="KW-1185">Reference proteome</keyword>
<dbReference type="Proteomes" id="UP001600165">
    <property type="component" value="Unassembled WGS sequence"/>
</dbReference>
<comment type="caution">
    <text evidence="2">The sequence shown here is derived from an EMBL/GenBank/DDBJ whole genome shotgun (WGS) entry which is preliminary data.</text>
</comment>
<name>A0ABW6IE43_9CYAN</name>
<proteinExistence type="predicted"/>
<dbReference type="Pfam" id="PF10719">
    <property type="entry name" value="ComFB"/>
    <property type="match status" value="1"/>
</dbReference>
<evidence type="ECO:0000256" key="1">
    <source>
        <dbReference type="SAM" id="MobiDB-lite"/>
    </source>
</evidence>
<gene>
    <name evidence="2" type="ORF">ACFVKH_09175</name>
</gene>